<proteinExistence type="predicted"/>
<sequence>MRLASRFGVAPNRADRTVASFALTDLFVLCARPLLALICARACSRLIGVPGIVPNWWVGDDSVRRGIVFVVEYSLVFVISASGSLGRSGVIRVLETSGAEEADLFGNEVVGTEAGLICGLWILTFASVTASGEREIDSSTLWT</sequence>
<accession>A0A3A3A2Z1</accession>
<evidence type="ECO:0000313" key="1">
    <source>
        <dbReference type="EMBL" id="RJE24395.1"/>
    </source>
</evidence>
<dbReference type="AlphaFoldDB" id="A0A3A3A2Z1"/>
<keyword evidence="2" id="KW-1185">Reference proteome</keyword>
<dbReference type="EMBL" id="MVGC01000082">
    <property type="protein sequence ID" value="RJE24395.1"/>
    <property type="molecule type" value="Genomic_DNA"/>
</dbReference>
<protein>
    <submittedName>
        <fullName evidence="1">Uncharacterized protein</fullName>
    </submittedName>
</protein>
<dbReference type="Proteomes" id="UP000266188">
    <property type="component" value="Unassembled WGS sequence"/>
</dbReference>
<organism evidence="1 2">
    <name type="scientific">Aspergillus sclerotialis</name>
    <dbReference type="NCBI Taxonomy" id="2070753"/>
    <lineage>
        <taxon>Eukaryota</taxon>
        <taxon>Fungi</taxon>
        <taxon>Dikarya</taxon>
        <taxon>Ascomycota</taxon>
        <taxon>Pezizomycotina</taxon>
        <taxon>Eurotiomycetes</taxon>
        <taxon>Eurotiomycetidae</taxon>
        <taxon>Eurotiales</taxon>
        <taxon>Aspergillaceae</taxon>
        <taxon>Aspergillus</taxon>
        <taxon>Aspergillus subgen. Polypaecilum</taxon>
    </lineage>
</organism>
<name>A0A3A3A2Z1_9EURO</name>
<comment type="caution">
    <text evidence="1">The sequence shown here is derived from an EMBL/GenBank/DDBJ whole genome shotgun (WGS) entry which is preliminary data.</text>
</comment>
<reference evidence="2" key="1">
    <citation type="submission" date="2017-02" db="EMBL/GenBank/DDBJ databases">
        <authorList>
            <person name="Tafer H."/>
            <person name="Lopandic K."/>
        </authorList>
    </citation>
    <scope>NUCLEOTIDE SEQUENCE [LARGE SCALE GENOMIC DNA]</scope>
    <source>
        <strain evidence="2">CBS 366.77</strain>
    </source>
</reference>
<evidence type="ECO:0000313" key="2">
    <source>
        <dbReference type="Proteomes" id="UP000266188"/>
    </source>
</evidence>
<gene>
    <name evidence="1" type="ORF">PHISCL_03249</name>
</gene>